<feature type="non-terminal residue" evidence="1">
    <location>
        <position position="1"/>
    </location>
</feature>
<sequence>EKFETRQGLFDVPTFITSIKDNKKLRGKTAFCIKIYVKLMDVGGVHKRVKKVSIEEFCISV</sequence>
<dbReference type="Proteomes" id="UP001221338">
    <property type="component" value="Unassembled WGS sequence"/>
</dbReference>
<evidence type="ECO:0000313" key="2">
    <source>
        <dbReference type="Proteomes" id="UP001221338"/>
    </source>
</evidence>
<keyword evidence="2" id="KW-1185">Reference proteome</keyword>
<evidence type="ECO:0000313" key="1">
    <source>
        <dbReference type="EMBL" id="MDG0944791.1"/>
    </source>
</evidence>
<gene>
    <name evidence="1" type="ORF">P6U22_27030</name>
</gene>
<comment type="caution">
    <text evidence="1">The sequence shown here is derived from an EMBL/GenBank/DDBJ whole genome shotgun (WGS) entry which is preliminary data.</text>
</comment>
<reference evidence="1 2" key="1">
    <citation type="submission" date="2023-03" db="EMBL/GenBank/DDBJ databases">
        <title>Genetic diversity of Bacillus cereus sensu lato isolates from Slovenia.</title>
        <authorList>
            <person name="Abdelli M."/>
        </authorList>
    </citation>
    <scope>NUCLEOTIDE SEQUENCE [LARGE SCALE GENOMIC DNA]</scope>
    <source>
        <strain evidence="1 2">SIBC61B</strain>
    </source>
</reference>
<proteinExistence type="predicted"/>
<accession>A0ABT6E2Y1</accession>
<dbReference type="EMBL" id="JARPRV010000032">
    <property type="protein sequence ID" value="MDG0944791.1"/>
    <property type="molecule type" value="Genomic_DNA"/>
</dbReference>
<organism evidence="1 2">
    <name type="scientific">Bacillus paranthracis</name>
    <dbReference type="NCBI Taxonomy" id="2026186"/>
    <lineage>
        <taxon>Bacteria</taxon>
        <taxon>Bacillati</taxon>
        <taxon>Bacillota</taxon>
        <taxon>Bacilli</taxon>
        <taxon>Bacillales</taxon>
        <taxon>Bacillaceae</taxon>
        <taxon>Bacillus</taxon>
        <taxon>Bacillus cereus group</taxon>
    </lineage>
</organism>
<dbReference type="RefSeq" id="WP_061112649.1">
    <property type="nucleotide sequence ID" value="NZ_JARPRN010000108.1"/>
</dbReference>
<name>A0ABT6E2Y1_9BACI</name>
<protein>
    <submittedName>
        <fullName evidence="1">Uncharacterized protein</fullName>
    </submittedName>
</protein>